<dbReference type="EMBL" id="PSUL01000019">
    <property type="protein sequence ID" value="PPF13721.1"/>
    <property type="molecule type" value="Genomic_DNA"/>
</dbReference>
<evidence type="ECO:0000313" key="4">
    <source>
        <dbReference type="Proteomes" id="UP000237881"/>
    </source>
</evidence>
<evidence type="ECO:0000313" key="5">
    <source>
        <dbReference type="Proteomes" id="UP000239698"/>
    </source>
</evidence>
<dbReference type="Proteomes" id="UP000237881">
    <property type="component" value="Unassembled WGS sequence"/>
</dbReference>
<proteinExistence type="predicted"/>
<evidence type="ECO:0000256" key="1">
    <source>
        <dbReference type="SAM" id="MobiDB-lite"/>
    </source>
</evidence>
<reference evidence="4 5" key="1">
    <citation type="submission" date="2018-02" db="EMBL/GenBank/DDBJ databases">
        <title>Bacteriophage NCPPB3778 and a type I-E CRISPR drive the evolution of the US Biological Select Agent, Rathayibacter toxicus.</title>
        <authorList>
            <person name="Davis E.W.II."/>
            <person name="Tabima J.F."/>
            <person name="Weisberg A.J."/>
            <person name="Lopes L.D."/>
            <person name="Wiseman M.S."/>
            <person name="Wiseman M.S."/>
            <person name="Pupko T."/>
            <person name="Belcher M.S."/>
            <person name="Sechler A.J."/>
            <person name="Tancos M.A."/>
            <person name="Schroeder B.K."/>
            <person name="Murray T.D."/>
            <person name="Luster D.G."/>
            <person name="Schneider W.L."/>
            <person name="Rogers E."/>
            <person name="Andreote F.D."/>
            <person name="Grunwald N.J."/>
            <person name="Putnam M.L."/>
            <person name="Chang J.H."/>
        </authorList>
    </citation>
    <scope>NUCLEOTIDE SEQUENCE [LARGE SCALE GENOMIC DNA]</scope>
    <source>
        <strain evidence="3 5">AY1D6</strain>
        <strain evidence="2 4">AY1I9</strain>
    </source>
</reference>
<accession>A0ABD6W810</accession>
<evidence type="ECO:0000313" key="3">
    <source>
        <dbReference type="EMBL" id="PPH74959.1"/>
    </source>
</evidence>
<organism evidence="2 4">
    <name type="scientific">Rathayibacter rathayi</name>
    <name type="common">Corynebacterium rathayi</name>
    <dbReference type="NCBI Taxonomy" id="33887"/>
    <lineage>
        <taxon>Bacteria</taxon>
        <taxon>Bacillati</taxon>
        <taxon>Actinomycetota</taxon>
        <taxon>Actinomycetes</taxon>
        <taxon>Micrococcales</taxon>
        <taxon>Microbacteriaceae</taxon>
        <taxon>Rathayibacter</taxon>
    </lineage>
</organism>
<feature type="region of interest" description="Disordered" evidence="1">
    <location>
        <begin position="86"/>
        <end position="109"/>
    </location>
</feature>
<sequence length="109" mass="12062">MSTKKYSCSGSDAVRKPTDVIGARIFSEESFQGKELTIWVPTNCPKDDRVNWHLNLSGKLKKHVGSVQGWGDCWVWLYRADKSREGPFRSDVSDVGSSAGNEAVRVGLS</sequence>
<dbReference type="AlphaFoldDB" id="A0ABD6W810"/>
<comment type="caution">
    <text evidence="2">The sequence shown here is derived from an EMBL/GenBank/DDBJ whole genome shotgun (WGS) entry which is preliminary data.</text>
</comment>
<protein>
    <submittedName>
        <fullName evidence="2">Uncharacterized protein</fullName>
    </submittedName>
</protein>
<evidence type="ECO:0000313" key="2">
    <source>
        <dbReference type="EMBL" id="PPF13721.1"/>
    </source>
</evidence>
<keyword evidence="5" id="KW-1185">Reference proteome</keyword>
<dbReference type="KEGG" id="rry:C1O28_02385"/>
<dbReference type="EMBL" id="PSVT01000029">
    <property type="protein sequence ID" value="PPH74959.1"/>
    <property type="molecule type" value="Genomic_DNA"/>
</dbReference>
<dbReference type="GeneID" id="49819299"/>
<dbReference type="RefSeq" id="WP_097167506.1">
    <property type="nucleotide sequence ID" value="NZ_CP028129.1"/>
</dbReference>
<gene>
    <name evidence="2" type="ORF">C5C04_09150</name>
    <name evidence="3" type="ORF">C5C40_12070</name>
</gene>
<dbReference type="Proteomes" id="UP000239698">
    <property type="component" value="Unassembled WGS sequence"/>
</dbReference>
<name>A0ABD6W810_RATRA</name>